<reference evidence="1" key="1">
    <citation type="submission" date="2023-06" db="EMBL/GenBank/DDBJ databases">
        <title>Survivors Of The Sea: Transcriptome response of Skeletonema marinoi to long-term dormancy.</title>
        <authorList>
            <person name="Pinder M.I.M."/>
            <person name="Kourtchenko O."/>
            <person name="Robertson E.K."/>
            <person name="Larsson T."/>
            <person name="Maumus F."/>
            <person name="Osuna-Cruz C.M."/>
            <person name="Vancaester E."/>
            <person name="Stenow R."/>
            <person name="Vandepoele K."/>
            <person name="Ploug H."/>
            <person name="Bruchert V."/>
            <person name="Godhe A."/>
            <person name="Topel M."/>
        </authorList>
    </citation>
    <scope>NUCLEOTIDE SEQUENCE</scope>
    <source>
        <strain evidence="1">R05AC</strain>
    </source>
</reference>
<dbReference type="Proteomes" id="UP001224775">
    <property type="component" value="Unassembled WGS sequence"/>
</dbReference>
<evidence type="ECO:0000313" key="1">
    <source>
        <dbReference type="EMBL" id="KAK1741112.1"/>
    </source>
</evidence>
<organism evidence="1 2">
    <name type="scientific">Skeletonema marinoi</name>
    <dbReference type="NCBI Taxonomy" id="267567"/>
    <lineage>
        <taxon>Eukaryota</taxon>
        <taxon>Sar</taxon>
        <taxon>Stramenopiles</taxon>
        <taxon>Ochrophyta</taxon>
        <taxon>Bacillariophyta</taxon>
        <taxon>Coscinodiscophyceae</taxon>
        <taxon>Thalassiosirophycidae</taxon>
        <taxon>Thalassiosirales</taxon>
        <taxon>Skeletonemataceae</taxon>
        <taxon>Skeletonema</taxon>
        <taxon>Skeletonema marinoi-dohrnii complex</taxon>
    </lineage>
</organism>
<evidence type="ECO:0000313" key="2">
    <source>
        <dbReference type="Proteomes" id="UP001224775"/>
    </source>
</evidence>
<gene>
    <name evidence="1" type="ORF">QTG54_008364</name>
</gene>
<name>A0AAD8Y8W2_9STRA</name>
<proteinExistence type="predicted"/>
<accession>A0AAD8Y8W2</accession>
<dbReference type="EMBL" id="JATAAI010000014">
    <property type="protein sequence ID" value="KAK1741112.1"/>
    <property type="molecule type" value="Genomic_DNA"/>
</dbReference>
<keyword evidence="2" id="KW-1185">Reference proteome</keyword>
<sequence length="62" mass="7301">MAASEQETNYVYLLEKNKFFYEVSEDGNGSQELHLYEISDEDKRGRLMATYVQLSEEDEEEV</sequence>
<comment type="caution">
    <text evidence="1">The sequence shown here is derived from an EMBL/GenBank/DDBJ whole genome shotgun (WGS) entry which is preliminary data.</text>
</comment>
<protein>
    <submittedName>
        <fullName evidence="1">Uncharacterized protein</fullName>
    </submittedName>
</protein>
<dbReference type="AlphaFoldDB" id="A0AAD8Y8W2"/>